<dbReference type="AlphaFoldDB" id="A0A438KQN9"/>
<name>A0A438KQN9_VITVI</name>
<sequence>MEFLATRSDHHLIDSAWNEVEDDLMLSHTGKSHSWSMAFSSSSLGISDCSQVEGSFGNSRVVEEEDCGKDRERAVFSEEGSGSSLTVFSKWLGMLTKGFEEETLALLRKIKVRKGCKVQENVERRKKAFPSKFERGLRRLECSVNYNGAGRRGSVNGKAVSELVSVGQ</sequence>
<dbReference type="EMBL" id="QGNW01000001">
    <property type="protein sequence ID" value="RVX23518.1"/>
    <property type="molecule type" value="Genomic_DNA"/>
</dbReference>
<proteinExistence type="predicted"/>
<evidence type="ECO:0000313" key="1">
    <source>
        <dbReference type="EMBL" id="RVX23518.1"/>
    </source>
</evidence>
<accession>A0A438KQN9</accession>
<dbReference type="Proteomes" id="UP000288805">
    <property type="component" value="Unassembled WGS sequence"/>
</dbReference>
<comment type="caution">
    <text evidence="1">The sequence shown here is derived from an EMBL/GenBank/DDBJ whole genome shotgun (WGS) entry which is preliminary data.</text>
</comment>
<protein>
    <submittedName>
        <fullName evidence="1">Uncharacterized protein</fullName>
    </submittedName>
</protein>
<reference evidence="1 2" key="1">
    <citation type="journal article" date="2018" name="PLoS Genet.">
        <title>Population sequencing reveals clonal diversity and ancestral inbreeding in the grapevine cultivar Chardonnay.</title>
        <authorList>
            <person name="Roach M.J."/>
            <person name="Johnson D.L."/>
            <person name="Bohlmann J."/>
            <person name="van Vuuren H.J."/>
            <person name="Jones S.J."/>
            <person name="Pretorius I.S."/>
            <person name="Schmidt S.A."/>
            <person name="Borneman A.R."/>
        </authorList>
    </citation>
    <scope>NUCLEOTIDE SEQUENCE [LARGE SCALE GENOMIC DNA]</scope>
    <source>
        <strain evidence="2">cv. Chardonnay</strain>
        <tissue evidence="1">Leaf</tissue>
    </source>
</reference>
<gene>
    <name evidence="1" type="ORF">CK203_000850</name>
</gene>
<organism evidence="1 2">
    <name type="scientific">Vitis vinifera</name>
    <name type="common">Grape</name>
    <dbReference type="NCBI Taxonomy" id="29760"/>
    <lineage>
        <taxon>Eukaryota</taxon>
        <taxon>Viridiplantae</taxon>
        <taxon>Streptophyta</taxon>
        <taxon>Embryophyta</taxon>
        <taxon>Tracheophyta</taxon>
        <taxon>Spermatophyta</taxon>
        <taxon>Magnoliopsida</taxon>
        <taxon>eudicotyledons</taxon>
        <taxon>Gunneridae</taxon>
        <taxon>Pentapetalae</taxon>
        <taxon>rosids</taxon>
        <taxon>Vitales</taxon>
        <taxon>Vitaceae</taxon>
        <taxon>Viteae</taxon>
        <taxon>Vitis</taxon>
    </lineage>
</organism>
<evidence type="ECO:0000313" key="2">
    <source>
        <dbReference type="Proteomes" id="UP000288805"/>
    </source>
</evidence>